<evidence type="ECO:0000313" key="1">
    <source>
        <dbReference type="EMBL" id="CAL1541869.1"/>
    </source>
</evidence>
<proteinExistence type="predicted"/>
<dbReference type="Proteomes" id="UP001497497">
    <property type="component" value="Unassembled WGS sequence"/>
</dbReference>
<organism evidence="1 2">
    <name type="scientific">Lymnaea stagnalis</name>
    <name type="common">Great pond snail</name>
    <name type="synonym">Helix stagnalis</name>
    <dbReference type="NCBI Taxonomy" id="6523"/>
    <lineage>
        <taxon>Eukaryota</taxon>
        <taxon>Metazoa</taxon>
        <taxon>Spiralia</taxon>
        <taxon>Lophotrochozoa</taxon>
        <taxon>Mollusca</taxon>
        <taxon>Gastropoda</taxon>
        <taxon>Heterobranchia</taxon>
        <taxon>Euthyneura</taxon>
        <taxon>Panpulmonata</taxon>
        <taxon>Hygrophila</taxon>
        <taxon>Lymnaeoidea</taxon>
        <taxon>Lymnaeidae</taxon>
        <taxon>Lymnaea</taxon>
    </lineage>
</organism>
<reference evidence="1 2" key="1">
    <citation type="submission" date="2024-04" db="EMBL/GenBank/DDBJ databases">
        <authorList>
            <consortium name="Genoscope - CEA"/>
            <person name="William W."/>
        </authorList>
    </citation>
    <scope>NUCLEOTIDE SEQUENCE [LARGE SCALE GENOMIC DNA]</scope>
</reference>
<gene>
    <name evidence="1" type="ORF">GSLYS_00015475001</name>
</gene>
<accession>A0AAV2I596</accession>
<comment type="caution">
    <text evidence="1">The sequence shown here is derived from an EMBL/GenBank/DDBJ whole genome shotgun (WGS) entry which is preliminary data.</text>
</comment>
<keyword evidence="2" id="KW-1185">Reference proteome</keyword>
<dbReference type="GO" id="GO:0005737">
    <property type="term" value="C:cytoplasm"/>
    <property type="evidence" value="ECO:0007669"/>
    <property type="project" value="TreeGrafter"/>
</dbReference>
<dbReference type="AlphaFoldDB" id="A0AAV2I596"/>
<dbReference type="PANTHER" id="PTHR16155:SF19">
    <property type="entry name" value="DED DOMAIN-CONTAINING PROTEIN"/>
    <property type="match status" value="1"/>
</dbReference>
<evidence type="ECO:0000313" key="2">
    <source>
        <dbReference type="Proteomes" id="UP001497497"/>
    </source>
</evidence>
<sequence length="365" mass="42566">MELKNWNLAEKYARIATSMYSTNSFLWDTYSQVFKNQLQDKIVTENSLDKGGFDESDIHEVISLSKKCIQRFRKEQKASENESSTDGENNFAGYFGELRAIVLLLSGLKQFQASRKVDILHKYLIEENFKHPAFDFLTDEESDFIRSLGKFSQEAMRRLDEEYLQMKETASSESSTQSFENGNRSLLILKVNIDSYFGEANKNPSRSLSEKDKSIYRYHTARYLGATSLNNLLQMKQNGEHKKLKQIYRLLHENVSMDNSSFDNLLALMDTVTVMLLDQVIQVDLKYEQILEWCKQLRSLVKTKSVDRIYLEPYLYYVLFNFPTEERSSHKLCLPLDLSSTLDLWHDAFQKSIPSMGRSKQLQEK</sequence>
<dbReference type="EMBL" id="CAXITT010000455">
    <property type="protein sequence ID" value="CAL1541869.1"/>
    <property type="molecule type" value="Genomic_DNA"/>
</dbReference>
<dbReference type="PANTHER" id="PTHR16155">
    <property type="entry name" value="DED DOMAIN-CONTAINING PROTEIN"/>
    <property type="match status" value="1"/>
</dbReference>
<name>A0AAV2I596_LYMST</name>
<protein>
    <submittedName>
        <fullName evidence="1">Uncharacterized protein</fullName>
    </submittedName>
</protein>